<protein>
    <submittedName>
        <fullName evidence="6">Uncharacterized protein</fullName>
    </submittedName>
</protein>
<dbReference type="OMA" id="ICEETRY"/>
<dbReference type="PANTHER" id="PTHR33405:SF18">
    <property type="entry name" value="PROTEIN FLX-LIKE 4"/>
    <property type="match status" value="1"/>
</dbReference>
<evidence type="ECO:0000256" key="2">
    <source>
        <dbReference type="ARBA" id="ARBA00022473"/>
    </source>
</evidence>
<keyword evidence="4" id="KW-0175">Coiled coil</keyword>
<sequence>MLHRGTICEETRYERGGMKKVEQMRAMEQNLIGMAREMEKLHIDVLNADNRARAPNQYCVGYANPDASYPPPVEGGGANIDGYGRTLVHMGVGSARDWIIPYNSSNGEVSSVAFGGATTSNAGGATMSNTGGVVHWVGPFDPSLARG</sequence>
<dbReference type="Proteomes" id="UP000006729">
    <property type="component" value="Chromosome 18"/>
</dbReference>
<proteinExistence type="inferred from homology"/>
<dbReference type="EMBL" id="CM009307">
    <property type="protein sequence ID" value="RQP02953.1"/>
    <property type="molecule type" value="Genomic_DNA"/>
</dbReference>
<keyword evidence="2" id="KW-0217">Developmental protein</keyword>
<evidence type="ECO:0000313" key="7">
    <source>
        <dbReference type="Proteomes" id="UP000006729"/>
    </source>
</evidence>
<name>A0A3N7G7Z0_POPTR</name>
<comment type="similarity">
    <text evidence="1">Belongs to the FLX family.</text>
</comment>
<evidence type="ECO:0000256" key="3">
    <source>
        <dbReference type="ARBA" id="ARBA00022782"/>
    </source>
</evidence>
<dbReference type="GO" id="GO:0030154">
    <property type="term" value="P:cell differentiation"/>
    <property type="evidence" value="ECO:0007669"/>
    <property type="project" value="UniProtKB-KW"/>
</dbReference>
<dbReference type="AlphaFoldDB" id="A0A3N7G7Z0"/>
<gene>
    <name evidence="6" type="ORF">POPTR_018G100100</name>
</gene>
<evidence type="ECO:0000256" key="5">
    <source>
        <dbReference type="ARBA" id="ARBA00023089"/>
    </source>
</evidence>
<dbReference type="InterPro" id="IPR040353">
    <property type="entry name" value="FLX/FLX-like"/>
</dbReference>
<reference evidence="6 7" key="1">
    <citation type="journal article" date="2006" name="Science">
        <title>The genome of black cottonwood, Populus trichocarpa (Torr. &amp; Gray).</title>
        <authorList>
            <person name="Tuskan G.A."/>
            <person name="Difazio S."/>
            <person name="Jansson S."/>
            <person name="Bohlmann J."/>
            <person name="Grigoriev I."/>
            <person name="Hellsten U."/>
            <person name="Putnam N."/>
            <person name="Ralph S."/>
            <person name="Rombauts S."/>
            <person name="Salamov A."/>
            <person name="Schein J."/>
            <person name="Sterck L."/>
            <person name="Aerts A."/>
            <person name="Bhalerao R.R."/>
            <person name="Bhalerao R.P."/>
            <person name="Blaudez D."/>
            <person name="Boerjan W."/>
            <person name="Brun A."/>
            <person name="Brunner A."/>
            <person name="Busov V."/>
            <person name="Campbell M."/>
            <person name="Carlson J."/>
            <person name="Chalot M."/>
            <person name="Chapman J."/>
            <person name="Chen G.L."/>
            <person name="Cooper D."/>
            <person name="Coutinho P.M."/>
            <person name="Couturier J."/>
            <person name="Covert S."/>
            <person name="Cronk Q."/>
            <person name="Cunningham R."/>
            <person name="Davis J."/>
            <person name="Degroeve S."/>
            <person name="Dejardin A."/>
            <person name="Depamphilis C."/>
            <person name="Detter J."/>
            <person name="Dirks B."/>
            <person name="Dubchak I."/>
            <person name="Duplessis S."/>
            <person name="Ehlting J."/>
            <person name="Ellis B."/>
            <person name="Gendler K."/>
            <person name="Goodstein D."/>
            <person name="Gribskov M."/>
            <person name="Grimwood J."/>
            <person name="Groover A."/>
            <person name="Gunter L."/>
            <person name="Hamberger B."/>
            <person name="Heinze B."/>
            <person name="Helariutta Y."/>
            <person name="Henrissat B."/>
            <person name="Holligan D."/>
            <person name="Holt R."/>
            <person name="Huang W."/>
            <person name="Islam-Faridi N."/>
            <person name="Jones S."/>
            <person name="Jones-Rhoades M."/>
            <person name="Jorgensen R."/>
            <person name="Joshi C."/>
            <person name="Kangasjarvi J."/>
            <person name="Karlsson J."/>
            <person name="Kelleher C."/>
            <person name="Kirkpatrick R."/>
            <person name="Kirst M."/>
            <person name="Kohler A."/>
            <person name="Kalluri U."/>
            <person name="Larimer F."/>
            <person name="Leebens-Mack J."/>
            <person name="Leple J.C."/>
            <person name="Locascio P."/>
            <person name="Lou Y."/>
            <person name="Lucas S."/>
            <person name="Martin F."/>
            <person name="Montanini B."/>
            <person name="Napoli C."/>
            <person name="Nelson D.R."/>
            <person name="Nelson C."/>
            <person name="Nieminen K."/>
            <person name="Nilsson O."/>
            <person name="Pereda V."/>
            <person name="Peter G."/>
            <person name="Philippe R."/>
            <person name="Pilate G."/>
            <person name="Poliakov A."/>
            <person name="Razumovskaya J."/>
            <person name="Richardson P."/>
            <person name="Rinaldi C."/>
            <person name="Ritland K."/>
            <person name="Rouze P."/>
            <person name="Ryaboy D."/>
            <person name="Schmutz J."/>
            <person name="Schrader J."/>
            <person name="Segerman B."/>
            <person name="Shin H."/>
            <person name="Siddiqui A."/>
            <person name="Sterky F."/>
            <person name="Terry A."/>
            <person name="Tsai C.J."/>
            <person name="Uberbacher E."/>
            <person name="Unneberg P."/>
            <person name="Vahala J."/>
            <person name="Wall K."/>
            <person name="Wessler S."/>
            <person name="Yang G."/>
            <person name="Yin T."/>
            <person name="Douglas C."/>
            <person name="Marra M."/>
            <person name="Sandberg G."/>
            <person name="Van de Peer Y."/>
            <person name="Rokhsar D."/>
        </authorList>
    </citation>
    <scope>NUCLEOTIDE SEQUENCE [LARGE SCALE GENOMIC DNA]</scope>
    <source>
        <strain evidence="7">cv. Nisqually</strain>
    </source>
</reference>
<keyword evidence="3" id="KW-0221">Differentiation</keyword>
<dbReference type="InParanoid" id="A0A3N7G7Z0"/>
<dbReference type="GO" id="GO:0009908">
    <property type="term" value="P:flower development"/>
    <property type="evidence" value="ECO:0007669"/>
    <property type="project" value="UniProtKB-KW"/>
</dbReference>
<accession>A0A3N7G7Z0</accession>
<organism evidence="6 7">
    <name type="scientific">Populus trichocarpa</name>
    <name type="common">Western balsam poplar</name>
    <name type="synonym">Populus balsamifera subsp. trichocarpa</name>
    <dbReference type="NCBI Taxonomy" id="3694"/>
    <lineage>
        <taxon>Eukaryota</taxon>
        <taxon>Viridiplantae</taxon>
        <taxon>Streptophyta</taxon>
        <taxon>Embryophyta</taxon>
        <taxon>Tracheophyta</taxon>
        <taxon>Spermatophyta</taxon>
        <taxon>Magnoliopsida</taxon>
        <taxon>eudicotyledons</taxon>
        <taxon>Gunneridae</taxon>
        <taxon>Pentapetalae</taxon>
        <taxon>rosids</taxon>
        <taxon>fabids</taxon>
        <taxon>Malpighiales</taxon>
        <taxon>Salicaceae</taxon>
        <taxon>Saliceae</taxon>
        <taxon>Populus</taxon>
    </lineage>
</organism>
<dbReference type="STRING" id="3694.A0A3N7G7Z0"/>
<evidence type="ECO:0000313" key="6">
    <source>
        <dbReference type="EMBL" id="RQP02953.1"/>
    </source>
</evidence>
<keyword evidence="7" id="KW-1185">Reference proteome</keyword>
<evidence type="ECO:0000256" key="1">
    <source>
        <dbReference type="ARBA" id="ARBA00005405"/>
    </source>
</evidence>
<dbReference type="PANTHER" id="PTHR33405">
    <property type="entry name" value="PROTEIN FLX-LIKE 2"/>
    <property type="match status" value="1"/>
</dbReference>
<evidence type="ECO:0000256" key="4">
    <source>
        <dbReference type="ARBA" id="ARBA00023054"/>
    </source>
</evidence>
<dbReference type="Gramene" id="Potri.018G100100.2.v4.1">
    <property type="protein sequence ID" value="Potri.018G100100.2.v4.1"/>
    <property type="gene ID" value="Potri.018G100100.v4.1"/>
</dbReference>
<keyword evidence="5" id="KW-0287">Flowering</keyword>